<proteinExistence type="predicted"/>
<feature type="compositionally biased region" description="Polar residues" evidence="1">
    <location>
        <begin position="51"/>
        <end position="60"/>
    </location>
</feature>
<name>A0A5B7DT80_PORTR</name>
<organism evidence="2 3">
    <name type="scientific">Portunus trituberculatus</name>
    <name type="common">Swimming crab</name>
    <name type="synonym">Neptunus trituberculatus</name>
    <dbReference type="NCBI Taxonomy" id="210409"/>
    <lineage>
        <taxon>Eukaryota</taxon>
        <taxon>Metazoa</taxon>
        <taxon>Ecdysozoa</taxon>
        <taxon>Arthropoda</taxon>
        <taxon>Crustacea</taxon>
        <taxon>Multicrustacea</taxon>
        <taxon>Malacostraca</taxon>
        <taxon>Eumalacostraca</taxon>
        <taxon>Eucarida</taxon>
        <taxon>Decapoda</taxon>
        <taxon>Pleocyemata</taxon>
        <taxon>Brachyura</taxon>
        <taxon>Eubrachyura</taxon>
        <taxon>Portunoidea</taxon>
        <taxon>Portunidae</taxon>
        <taxon>Portuninae</taxon>
        <taxon>Portunus</taxon>
    </lineage>
</organism>
<accession>A0A5B7DT80</accession>
<gene>
    <name evidence="2" type="ORF">E2C01_017566</name>
</gene>
<feature type="compositionally biased region" description="Low complexity" evidence="1">
    <location>
        <begin position="70"/>
        <end position="79"/>
    </location>
</feature>
<protein>
    <submittedName>
        <fullName evidence="2">Uncharacterized protein</fullName>
    </submittedName>
</protein>
<evidence type="ECO:0000256" key="1">
    <source>
        <dbReference type="SAM" id="MobiDB-lite"/>
    </source>
</evidence>
<feature type="region of interest" description="Disordered" evidence="1">
    <location>
        <begin position="51"/>
        <end position="79"/>
    </location>
</feature>
<sequence length="79" mass="8952">MNMETRSGTERIGKHTQFCASFVGRKGTHDCPARAASIPFIFRDNPTQLDLNNANPVLRSTQKKKKNRKLQLLPNPQCK</sequence>
<dbReference type="EMBL" id="VSRR010001335">
    <property type="protein sequence ID" value="MPC24485.1"/>
    <property type="molecule type" value="Genomic_DNA"/>
</dbReference>
<comment type="caution">
    <text evidence="2">The sequence shown here is derived from an EMBL/GenBank/DDBJ whole genome shotgun (WGS) entry which is preliminary data.</text>
</comment>
<dbReference type="Proteomes" id="UP000324222">
    <property type="component" value="Unassembled WGS sequence"/>
</dbReference>
<reference evidence="2 3" key="1">
    <citation type="submission" date="2019-05" db="EMBL/GenBank/DDBJ databases">
        <title>Another draft genome of Portunus trituberculatus and its Hox gene families provides insights of decapod evolution.</title>
        <authorList>
            <person name="Jeong J.-H."/>
            <person name="Song I."/>
            <person name="Kim S."/>
            <person name="Choi T."/>
            <person name="Kim D."/>
            <person name="Ryu S."/>
            <person name="Kim W."/>
        </authorList>
    </citation>
    <scope>NUCLEOTIDE SEQUENCE [LARGE SCALE GENOMIC DNA]</scope>
    <source>
        <tissue evidence="2">Muscle</tissue>
    </source>
</reference>
<dbReference type="AlphaFoldDB" id="A0A5B7DT80"/>
<evidence type="ECO:0000313" key="3">
    <source>
        <dbReference type="Proteomes" id="UP000324222"/>
    </source>
</evidence>
<keyword evidence="3" id="KW-1185">Reference proteome</keyword>
<evidence type="ECO:0000313" key="2">
    <source>
        <dbReference type="EMBL" id="MPC24485.1"/>
    </source>
</evidence>